<sequence>MKIRQLQPYLSDSMSSPDLSGVSPGSLPIPKPLPRAVPDHQRPSPLSSKSLPAHSPYILPSPPPSPILHERRNSFQPKRRNSLGRLLARGYQSSPDILRPLDCGAVSSMPRTPSSASLSGPSSSDSRTKSSRRREKGRADLEKPTSYSQQERIEHRSILGADPAGSGFYLYPKTSTQKLSQKDSKVDYYGGSSTSGGTAGRNSWSGMSGDNASRRGWKDQRGRGFRGNVASQIIVEEEGGENYQEPPSIQTQRRRSEVPMHNGQWRQSRLEAGAVPPATISASFLRPSLAGGACTTGRSVSERWVKETKSSFSLYKSNRKETLVKGGAMPMN</sequence>
<name>A0A5J5F5Q8_9PEZI</name>
<dbReference type="Proteomes" id="UP000326924">
    <property type="component" value="Unassembled WGS sequence"/>
</dbReference>
<evidence type="ECO:0000313" key="3">
    <source>
        <dbReference type="Proteomes" id="UP000326924"/>
    </source>
</evidence>
<protein>
    <submittedName>
        <fullName evidence="2">Uncharacterized protein</fullName>
    </submittedName>
</protein>
<feature type="compositionally biased region" description="Polar residues" evidence="1">
    <location>
        <begin position="201"/>
        <end position="211"/>
    </location>
</feature>
<feature type="region of interest" description="Disordered" evidence="1">
    <location>
        <begin position="1"/>
        <end position="81"/>
    </location>
</feature>
<keyword evidence="3" id="KW-1185">Reference proteome</keyword>
<feature type="compositionally biased region" description="Basic and acidic residues" evidence="1">
    <location>
        <begin position="212"/>
        <end position="222"/>
    </location>
</feature>
<comment type="caution">
    <text evidence="2">The sequence shown here is derived from an EMBL/GenBank/DDBJ whole genome shotgun (WGS) entry which is preliminary data.</text>
</comment>
<feature type="compositionally biased region" description="Polar residues" evidence="1">
    <location>
        <begin position="8"/>
        <end position="18"/>
    </location>
</feature>
<evidence type="ECO:0000313" key="2">
    <source>
        <dbReference type="EMBL" id="KAA8911774.1"/>
    </source>
</evidence>
<feature type="region of interest" description="Disordered" evidence="1">
    <location>
        <begin position="176"/>
        <end position="223"/>
    </location>
</feature>
<dbReference type="EMBL" id="VXIS01000032">
    <property type="protein sequence ID" value="KAA8911774.1"/>
    <property type="molecule type" value="Genomic_DNA"/>
</dbReference>
<dbReference type="InParanoid" id="A0A5J5F5Q8"/>
<gene>
    <name evidence="2" type="ORF">FN846DRAFT_395835</name>
</gene>
<evidence type="ECO:0000256" key="1">
    <source>
        <dbReference type="SAM" id="MobiDB-lite"/>
    </source>
</evidence>
<dbReference type="OrthoDB" id="5428983at2759"/>
<organism evidence="2 3">
    <name type="scientific">Sphaerosporella brunnea</name>
    <dbReference type="NCBI Taxonomy" id="1250544"/>
    <lineage>
        <taxon>Eukaryota</taxon>
        <taxon>Fungi</taxon>
        <taxon>Dikarya</taxon>
        <taxon>Ascomycota</taxon>
        <taxon>Pezizomycotina</taxon>
        <taxon>Pezizomycetes</taxon>
        <taxon>Pezizales</taxon>
        <taxon>Pyronemataceae</taxon>
        <taxon>Sphaerosporella</taxon>
    </lineage>
</organism>
<reference evidence="2 3" key="1">
    <citation type="submission" date="2019-09" db="EMBL/GenBank/DDBJ databases">
        <title>Draft genome of the ectomycorrhizal ascomycete Sphaerosporella brunnea.</title>
        <authorList>
            <consortium name="DOE Joint Genome Institute"/>
            <person name="Benucci G.M."/>
            <person name="Marozzi G."/>
            <person name="Antonielli L."/>
            <person name="Sanchez S."/>
            <person name="Marco P."/>
            <person name="Wang X."/>
            <person name="Falini L.B."/>
            <person name="Barry K."/>
            <person name="Haridas S."/>
            <person name="Lipzen A."/>
            <person name="Labutti K."/>
            <person name="Grigoriev I.V."/>
            <person name="Murat C."/>
            <person name="Martin F."/>
            <person name="Albertini E."/>
            <person name="Donnini D."/>
            <person name="Bonito G."/>
        </authorList>
    </citation>
    <scope>NUCLEOTIDE SEQUENCE [LARGE SCALE GENOMIC DNA]</scope>
    <source>
        <strain evidence="2 3">Sb_GMNB300</strain>
    </source>
</reference>
<proteinExistence type="predicted"/>
<accession>A0A5J5F5Q8</accession>
<feature type="compositionally biased region" description="Low complexity" evidence="1">
    <location>
        <begin position="114"/>
        <end position="125"/>
    </location>
</feature>
<feature type="region of interest" description="Disordered" evidence="1">
    <location>
        <begin position="97"/>
        <end position="155"/>
    </location>
</feature>
<dbReference type="AlphaFoldDB" id="A0A5J5F5Q8"/>